<keyword evidence="1" id="KW-0732">Signal</keyword>
<evidence type="ECO:0000313" key="3">
    <source>
        <dbReference type="Proteomes" id="UP000037069"/>
    </source>
</evidence>
<keyword evidence="3" id="KW-1185">Reference proteome</keyword>
<feature type="signal peptide" evidence="1">
    <location>
        <begin position="1"/>
        <end position="17"/>
    </location>
</feature>
<proteinExistence type="predicted"/>
<protein>
    <submittedName>
        <fullName evidence="2">Uncharacterized protein</fullName>
    </submittedName>
</protein>
<sequence length="108" mass="11334">MGPWYIIGALLLLSARAGDSTNKIIIPQQIGSNIVNTNVANGMHHHITKTSITTTGNKGTVVSGNGVIVAGGSLHGSMGPSSSLNIFSLPHCLLRQHIYDCANHYNDA</sequence>
<accession>A0A0L0CLM0</accession>
<dbReference type="Proteomes" id="UP000037069">
    <property type="component" value="Unassembled WGS sequence"/>
</dbReference>
<comment type="caution">
    <text evidence="2">The sequence shown here is derived from an EMBL/GenBank/DDBJ whole genome shotgun (WGS) entry which is preliminary data.</text>
</comment>
<organism evidence="2 3">
    <name type="scientific">Lucilia cuprina</name>
    <name type="common">Green bottle fly</name>
    <name type="synonym">Australian sheep blowfly</name>
    <dbReference type="NCBI Taxonomy" id="7375"/>
    <lineage>
        <taxon>Eukaryota</taxon>
        <taxon>Metazoa</taxon>
        <taxon>Ecdysozoa</taxon>
        <taxon>Arthropoda</taxon>
        <taxon>Hexapoda</taxon>
        <taxon>Insecta</taxon>
        <taxon>Pterygota</taxon>
        <taxon>Neoptera</taxon>
        <taxon>Endopterygota</taxon>
        <taxon>Diptera</taxon>
        <taxon>Brachycera</taxon>
        <taxon>Muscomorpha</taxon>
        <taxon>Oestroidea</taxon>
        <taxon>Calliphoridae</taxon>
        <taxon>Luciliinae</taxon>
        <taxon>Lucilia</taxon>
    </lineage>
</organism>
<reference evidence="2 3" key="1">
    <citation type="journal article" date="2015" name="Nat. Commun.">
        <title>Lucilia cuprina genome unlocks parasitic fly biology to underpin future interventions.</title>
        <authorList>
            <person name="Anstead C.A."/>
            <person name="Korhonen P.K."/>
            <person name="Young N.D."/>
            <person name="Hall R.S."/>
            <person name="Jex A.R."/>
            <person name="Murali S.C."/>
            <person name="Hughes D.S."/>
            <person name="Lee S.F."/>
            <person name="Perry T."/>
            <person name="Stroehlein A.J."/>
            <person name="Ansell B.R."/>
            <person name="Breugelmans B."/>
            <person name="Hofmann A."/>
            <person name="Qu J."/>
            <person name="Dugan S."/>
            <person name="Lee S.L."/>
            <person name="Chao H."/>
            <person name="Dinh H."/>
            <person name="Han Y."/>
            <person name="Doddapaneni H.V."/>
            <person name="Worley K.C."/>
            <person name="Muzny D.M."/>
            <person name="Ioannidis P."/>
            <person name="Waterhouse R.M."/>
            <person name="Zdobnov E.M."/>
            <person name="James P.J."/>
            <person name="Bagnall N.H."/>
            <person name="Kotze A.C."/>
            <person name="Gibbs R.A."/>
            <person name="Richards S."/>
            <person name="Batterham P."/>
            <person name="Gasser R.B."/>
        </authorList>
    </citation>
    <scope>NUCLEOTIDE SEQUENCE [LARGE SCALE GENOMIC DNA]</scope>
    <source>
        <strain evidence="2 3">LS</strain>
        <tissue evidence="2">Full body</tissue>
    </source>
</reference>
<feature type="chain" id="PRO_5005536625" evidence="1">
    <location>
        <begin position="18"/>
        <end position="108"/>
    </location>
</feature>
<dbReference type="AlphaFoldDB" id="A0A0L0CLM0"/>
<evidence type="ECO:0000313" key="2">
    <source>
        <dbReference type="EMBL" id="KNC33263.1"/>
    </source>
</evidence>
<dbReference type="STRING" id="7375.A0A0L0CLM0"/>
<gene>
    <name evidence="2" type="ORF">FF38_13251</name>
</gene>
<dbReference type="EMBL" id="JRES01000209">
    <property type="protein sequence ID" value="KNC33263.1"/>
    <property type="molecule type" value="Genomic_DNA"/>
</dbReference>
<evidence type="ECO:0000256" key="1">
    <source>
        <dbReference type="SAM" id="SignalP"/>
    </source>
</evidence>
<name>A0A0L0CLM0_LUCCU</name>